<dbReference type="SUPFAM" id="SSF52788">
    <property type="entry name" value="Phosphotyrosine protein phosphatases I"/>
    <property type="match status" value="1"/>
</dbReference>
<evidence type="ECO:0000313" key="2">
    <source>
        <dbReference type="EMBL" id="MBB5296023.1"/>
    </source>
</evidence>
<feature type="domain" description="Phosphotyrosine protein phosphatase I" evidence="1">
    <location>
        <begin position="8"/>
        <end position="110"/>
    </location>
</feature>
<dbReference type="InterPro" id="IPR016919">
    <property type="entry name" value="UCP029416_PTP"/>
</dbReference>
<dbReference type="PIRSF" id="PIRSF029416">
    <property type="entry name" value="UCP029416_PTP"/>
    <property type="match status" value="1"/>
</dbReference>
<evidence type="ECO:0000259" key="1">
    <source>
        <dbReference type="SMART" id="SM00226"/>
    </source>
</evidence>
<reference evidence="2 3" key="1">
    <citation type="submission" date="2020-08" db="EMBL/GenBank/DDBJ databases">
        <title>Genomic Encyclopedia of Type Strains, Phase IV (KMG-IV): sequencing the most valuable type-strain genomes for metagenomic binning, comparative biology and taxonomic classification.</title>
        <authorList>
            <person name="Goeker M."/>
        </authorList>
    </citation>
    <scope>NUCLEOTIDE SEQUENCE [LARGE SCALE GENOMIC DNA]</scope>
    <source>
        <strain evidence="2 3">DSM 105434</strain>
    </source>
</reference>
<evidence type="ECO:0000313" key="3">
    <source>
        <dbReference type="Proteomes" id="UP000536909"/>
    </source>
</evidence>
<keyword evidence="3" id="KW-1185">Reference proteome</keyword>
<protein>
    <recommendedName>
        <fullName evidence="1">Phosphotyrosine protein phosphatase I domain-containing protein</fullName>
    </recommendedName>
</protein>
<dbReference type="SMART" id="SM00226">
    <property type="entry name" value="LMWPc"/>
    <property type="match status" value="1"/>
</dbReference>
<dbReference type="EMBL" id="JACHFV010000009">
    <property type="protein sequence ID" value="MBB5296023.1"/>
    <property type="molecule type" value="Genomic_DNA"/>
</dbReference>
<dbReference type="RefSeq" id="WP_206733006.1">
    <property type="nucleotide sequence ID" value="NZ_BSUI01000008.1"/>
</dbReference>
<organism evidence="2 3">
    <name type="scientific">Deinococcus metallilatus</name>
    <dbReference type="NCBI Taxonomy" id="1211322"/>
    <lineage>
        <taxon>Bacteria</taxon>
        <taxon>Thermotogati</taxon>
        <taxon>Deinococcota</taxon>
        <taxon>Deinococci</taxon>
        <taxon>Deinococcales</taxon>
        <taxon>Deinococcaceae</taxon>
        <taxon>Deinococcus</taxon>
    </lineage>
</organism>
<comment type="caution">
    <text evidence="2">The sequence shown here is derived from an EMBL/GenBank/DDBJ whole genome shotgun (WGS) entry which is preliminary data.</text>
</comment>
<proteinExistence type="predicted"/>
<dbReference type="InterPro" id="IPR036196">
    <property type="entry name" value="Ptyr_pPase_sf"/>
</dbReference>
<sequence length="120" mass="13496">MSGTERPLRVLFVCTQNKLRSPTAETLFREHPGWQVASAGTARDAEISLTRDLLEWADVAVCMEKRHRDWIRAKLGGVLPDARLLTLGIPDEYGFMDPELVTLLERLVPLRLAGTSPREV</sequence>
<dbReference type="Pfam" id="PF01451">
    <property type="entry name" value="LMWPc"/>
    <property type="match status" value="1"/>
</dbReference>
<dbReference type="Gene3D" id="3.40.50.2300">
    <property type="match status" value="1"/>
</dbReference>
<gene>
    <name evidence="2" type="ORF">HNQ10_002862</name>
</gene>
<name>A0ABR6MVQ7_9DEIO</name>
<dbReference type="Proteomes" id="UP000536909">
    <property type="component" value="Unassembled WGS sequence"/>
</dbReference>
<accession>A0ABR6MVQ7</accession>
<dbReference type="InterPro" id="IPR023485">
    <property type="entry name" value="Ptyr_pPase"/>
</dbReference>